<evidence type="ECO:0000256" key="3">
    <source>
        <dbReference type="ARBA" id="ARBA00022475"/>
    </source>
</evidence>
<evidence type="ECO:0000259" key="8">
    <source>
        <dbReference type="PROSITE" id="PS50893"/>
    </source>
</evidence>
<accession>A0A0P6Y4R8</accession>
<dbReference type="CDD" id="cd03230">
    <property type="entry name" value="ABC_DR_subfamily_A"/>
    <property type="match status" value="1"/>
</dbReference>
<dbReference type="SMART" id="SM00382">
    <property type="entry name" value="AAA"/>
    <property type="match status" value="1"/>
</dbReference>
<dbReference type="EMBL" id="LGKP01000007">
    <property type="protein sequence ID" value="KPL91159.1"/>
    <property type="molecule type" value="Genomic_DNA"/>
</dbReference>
<feature type="domain" description="ABC transporter" evidence="8">
    <location>
        <begin position="5"/>
        <end position="230"/>
    </location>
</feature>
<reference evidence="9 10" key="1">
    <citation type="submission" date="2015-07" db="EMBL/GenBank/DDBJ databases">
        <title>Whole genome sequence of Herpetosiphon geysericola DSM 7119.</title>
        <authorList>
            <person name="Hemp J."/>
            <person name="Ward L.M."/>
            <person name="Pace L.A."/>
            <person name="Fischer W.W."/>
        </authorList>
    </citation>
    <scope>NUCLEOTIDE SEQUENCE [LARGE SCALE GENOMIC DNA]</scope>
    <source>
        <strain evidence="9 10">DSM 7119</strain>
    </source>
</reference>
<dbReference type="GO" id="GO:0005524">
    <property type="term" value="F:ATP binding"/>
    <property type="evidence" value="ECO:0007669"/>
    <property type="project" value="UniProtKB-KW"/>
</dbReference>
<gene>
    <name evidence="9" type="ORF">SE18_03170</name>
</gene>
<dbReference type="PROSITE" id="PS50893">
    <property type="entry name" value="ABC_TRANSPORTER_2"/>
    <property type="match status" value="1"/>
</dbReference>
<evidence type="ECO:0000256" key="4">
    <source>
        <dbReference type="ARBA" id="ARBA00022741"/>
    </source>
</evidence>
<evidence type="ECO:0000313" key="9">
    <source>
        <dbReference type="EMBL" id="KPL91159.1"/>
    </source>
</evidence>
<comment type="subcellular location">
    <subcellularLocation>
        <location evidence="1">Cell membrane</location>
    </subcellularLocation>
</comment>
<evidence type="ECO:0000256" key="7">
    <source>
        <dbReference type="ARBA" id="ARBA00023136"/>
    </source>
</evidence>
<dbReference type="InterPro" id="IPR027417">
    <property type="entry name" value="P-loop_NTPase"/>
</dbReference>
<comment type="caution">
    <text evidence="9">The sequence shown here is derived from an EMBL/GenBank/DDBJ whole genome shotgun (WGS) entry which is preliminary data.</text>
</comment>
<evidence type="ECO:0000256" key="5">
    <source>
        <dbReference type="ARBA" id="ARBA00022840"/>
    </source>
</evidence>
<name>A0A0P6Y4R8_9CHLR</name>
<dbReference type="PANTHER" id="PTHR42711:SF16">
    <property type="entry name" value="ABC TRANSPORTER ATP-BINDING PROTEIN"/>
    <property type="match status" value="1"/>
</dbReference>
<keyword evidence="3" id="KW-1003">Cell membrane</keyword>
<dbReference type="OrthoDB" id="9804819at2"/>
<protein>
    <submittedName>
        <fullName evidence="9">Multidrug ABC transporter ATPase</fullName>
    </submittedName>
</protein>
<dbReference type="STRING" id="70996.SE18_03170"/>
<dbReference type="Proteomes" id="UP000050277">
    <property type="component" value="Unassembled WGS sequence"/>
</dbReference>
<evidence type="ECO:0000256" key="6">
    <source>
        <dbReference type="ARBA" id="ARBA00022967"/>
    </source>
</evidence>
<dbReference type="Pfam" id="PF00005">
    <property type="entry name" value="ABC_tran"/>
    <property type="match status" value="1"/>
</dbReference>
<organism evidence="9 10">
    <name type="scientific">Herpetosiphon geysericola</name>
    <dbReference type="NCBI Taxonomy" id="70996"/>
    <lineage>
        <taxon>Bacteria</taxon>
        <taxon>Bacillati</taxon>
        <taxon>Chloroflexota</taxon>
        <taxon>Chloroflexia</taxon>
        <taxon>Herpetosiphonales</taxon>
        <taxon>Herpetosiphonaceae</taxon>
        <taxon>Herpetosiphon</taxon>
    </lineage>
</organism>
<keyword evidence="4" id="KW-0547">Nucleotide-binding</keyword>
<dbReference type="InterPro" id="IPR003593">
    <property type="entry name" value="AAA+_ATPase"/>
</dbReference>
<evidence type="ECO:0000256" key="2">
    <source>
        <dbReference type="ARBA" id="ARBA00022448"/>
    </source>
</evidence>
<sequence>MAPVLVVEQLQKHYGKHKAVKDVSFSVEAGEIFGIVGPNGAGKTSSVECIIGLRPATSGRIQILGRDLQQHGQYIRSKIGVQLQQATLPDRLTVAEALQLFGSFYPQARPWQKVLEEWGLAEQAKTAFANLSGGQKQRLFIALSLIHDPEIVFLDELTTGLDPQARRITWNLIQDVRKRGKTVVLVTHFMEEVERLCDRIAVIDQGTVIALDTPDRMIAAYQHDLRQQPVPSRDLPHPERVTFEDVFLRLIGQPAH</sequence>
<keyword evidence="2" id="KW-0813">Transport</keyword>
<evidence type="ECO:0000256" key="1">
    <source>
        <dbReference type="ARBA" id="ARBA00004236"/>
    </source>
</evidence>
<dbReference type="InterPro" id="IPR050763">
    <property type="entry name" value="ABC_transporter_ATP-binding"/>
</dbReference>
<dbReference type="InterPro" id="IPR017871">
    <property type="entry name" value="ABC_transporter-like_CS"/>
</dbReference>
<dbReference type="AlphaFoldDB" id="A0A0P6Y4R8"/>
<dbReference type="Gene3D" id="3.40.50.300">
    <property type="entry name" value="P-loop containing nucleotide triphosphate hydrolases"/>
    <property type="match status" value="1"/>
</dbReference>
<keyword evidence="10" id="KW-1185">Reference proteome</keyword>
<keyword evidence="5" id="KW-0067">ATP-binding</keyword>
<dbReference type="SUPFAM" id="SSF52540">
    <property type="entry name" value="P-loop containing nucleoside triphosphate hydrolases"/>
    <property type="match status" value="1"/>
</dbReference>
<dbReference type="GO" id="GO:0016887">
    <property type="term" value="F:ATP hydrolysis activity"/>
    <property type="evidence" value="ECO:0007669"/>
    <property type="project" value="InterPro"/>
</dbReference>
<dbReference type="FunFam" id="3.40.50.300:FF:000589">
    <property type="entry name" value="ABC transporter, ATP-binding subunit"/>
    <property type="match status" value="1"/>
</dbReference>
<dbReference type="PANTHER" id="PTHR42711">
    <property type="entry name" value="ABC TRANSPORTER ATP-BINDING PROTEIN"/>
    <property type="match status" value="1"/>
</dbReference>
<dbReference type="GO" id="GO:0005886">
    <property type="term" value="C:plasma membrane"/>
    <property type="evidence" value="ECO:0007669"/>
    <property type="project" value="UniProtKB-SubCell"/>
</dbReference>
<dbReference type="RefSeq" id="WP_054532972.1">
    <property type="nucleotide sequence ID" value="NZ_LGKP01000007.1"/>
</dbReference>
<proteinExistence type="predicted"/>
<dbReference type="PROSITE" id="PS00211">
    <property type="entry name" value="ABC_TRANSPORTER_1"/>
    <property type="match status" value="1"/>
</dbReference>
<keyword evidence="7" id="KW-0472">Membrane</keyword>
<evidence type="ECO:0000313" key="10">
    <source>
        <dbReference type="Proteomes" id="UP000050277"/>
    </source>
</evidence>
<dbReference type="InterPro" id="IPR003439">
    <property type="entry name" value="ABC_transporter-like_ATP-bd"/>
</dbReference>
<keyword evidence="6" id="KW-1278">Translocase</keyword>